<keyword evidence="7" id="KW-1133">Transmembrane helix</keyword>
<keyword evidence="8 10" id="KW-0333">Golgi apparatus</keyword>
<evidence type="ECO:0000313" key="12">
    <source>
        <dbReference type="WBParaSite" id="nRc.2.0.1.t37484-RA"/>
    </source>
</evidence>
<comment type="similarity">
    <text evidence="2 10">Belongs to the glycosyltransferase 31 family.</text>
</comment>
<evidence type="ECO:0000256" key="4">
    <source>
        <dbReference type="ARBA" id="ARBA00022679"/>
    </source>
</evidence>
<dbReference type="GO" id="GO:0006493">
    <property type="term" value="P:protein O-linked glycosylation"/>
    <property type="evidence" value="ECO:0007669"/>
    <property type="project" value="TreeGrafter"/>
</dbReference>
<dbReference type="PANTHER" id="PTHR11214">
    <property type="entry name" value="BETA-1,3-N-ACETYLGLUCOSAMINYLTRANSFERASE"/>
    <property type="match status" value="1"/>
</dbReference>
<dbReference type="Gene3D" id="3.90.550.50">
    <property type="match status" value="1"/>
</dbReference>
<evidence type="ECO:0000256" key="2">
    <source>
        <dbReference type="ARBA" id="ARBA00008661"/>
    </source>
</evidence>
<sequence length="290" mass="34055">MELHYVALRSAQDTYFCNQTGLHYMVEPRKCDSYMVIFVKCTVDDFISRNAIRKTWKMEAQKFNMRVIFVVGSTPKNTSIALESLKFDDILQADFIESYRHLSLKTYAALYWYDKNCRKESVDSYVMLIDTDVLFFPNNLDLYLKNEENFRVKNTIMGNCHDHLSGVWRDNSSKWFMSYDAWPLKSYPPHCQGNGYLMTDDCPRKLLSTIPGGISNWRWAQKMDHLEDVTFTGLLAALAQIEKKNVDTMLLFNDTINSKLCNGLITAHSFKPPEEYTSFWFKYWKLLERC</sequence>
<dbReference type="WBParaSite" id="nRc.2.0.1.t37484-RA">
    <property type="protein sequence ID" value="nRc.2.0.1.t37484-RA"/>
    <property type="gene ID" value="nRc.2.0.1.g37484"/>
</dbReference>
<keyword evidence="11" id="KW-1185">Reference proteome</keyword>
<dbReference type="OMA" id="IVTSHQF"/>
<name>A0A915KHU3_ROMCU</name>
<reference evidence="12" key="1">
    <citation type="submission" date="2022-11" db="UniProtKB">
        <authorList>
            <consortium name="WormBaseParasite"/>
        </authorList>
    </citation>
    <scope>IDENTIFICATION</scope>
</reference>
<dbReference type="Pfam" id="PF01762">
    <property type="entry name" value="Galactosyl_T"/>
    <property type="match status" value="1"/>
</dbReference>
<evidence type="ECO:0000256" key="7">
    <source>
        <dbReference type="ARBA" id="ARBA00022989"/>
    </source>
</evidence>
<evidence type="ECO:0000313" key="11">
    <source>
        <dbReference type="Proteomes" id="UP000887565"/>
    </source>
</evidence>
<evidence type="ECO:0000256" key="1">
    <source>
        <dbReference type="ARBA" id="ARBA00004323"/>
    </source>
</evidence>
<keyword evidence="9" id="KW-0472">Membrane</keyword>
<keyword evidence="3 10" id="KW-0328">Glycosyltransferase</keyword>
<protein>
    <recommendedName>
        <fullName evidence="10">Hexosyltransferase</fullName>
        <ecNumber evidence="10">2.4.1.-</ecNumber>
    </recommendedName>
</protein>
<accession>A0A915KHU3</accession>
<evidence type="ECO:0000256" key="5">
    <source>
        <dbReference type="ARBA" id="ARBA00022692"/>
    </source>
</evidence>
<keyword evidence="4" id="KW-0808">Transferase</keyword>
<dbReference type="PANTHER" id="PTHR11214:SF378">
    <property type="entry name" value="BETA-1,3-GALACTOSYLTRANSFERASE 4"/>
    <property type="match status" value="1"/>
</dbReference>
<proteinExistence type="inferred from homology"/>
<evidence type="ECO:0000256" key="10">
    <source>
        <dbReference type="RuleBase" id="RU363063"/>
    </source>
</evidence>
<dbReference type="GO" id="GO:0000139">
    <property type="term" value="C:Golgi membrane"/>
    <property type="evidence" value="ECO:0007669"/>
    <property type="project" value="UniProtKB-SubCell"/>
</dbReference>
<keyword evidence="6" id="KW-0735">Signal-anchor</keyword>
<dbReference type="AlphaFoldDB" id="A0A915KHU3"/>
<evidence type="ECO:0000256" key="9">
    <source>
        <dbReference type="ARBA" id="ARBA00023136"/>
    </source>
</evidence>
<evidence type="ECO:0000256" key="3">
    <source>
        <dbReference type="ARBA" id="ARBA00022676"/>
    </source>
</evidence>
<keyword evidence="5" id="KW-0812">Transmembrane</keyword>
<organism evidence="11 12">
    <name type="scientific">Romanomermis culicivorax</name>
    <name type="common">Nematode worm</name>
    <dbReference type="NCBI Taxonomy" id="13658"/>
    <lineage>
        <taxon>Eukaryota</taxon>
        <taxon>Metazoa</taxon>
        <taxon>Ecdysozoa</taxon>
        <taxon>Nematoda</taxon>
        <taxon>Enoplea</taxon>
        <taxon>Dorylaimia</taxon>
        <taxon>Mermithida</taxon>
        <taxon>Mermithoidea</taxon>
        <taxon>Mermithidae</taxon>
        <taxon>Romanomermis</taxon>
    </lineage>
</organism>
<dbReference type="Proteomes" id="UP000887565">
    <property type="component" value="Unplaced"/>
</dbReference>
<dbReference type="GO" id="GO:0016758">
    <property type="term" value="F:hexosyltransferase activity"/>
    <property type="evidence" value="ECO:0007669"/>
    <property type="project" value="InterPro"/>
</dbReference>
<evidence type="ECO:0000256" key="8">
    <source>
        <dbReference type="ARBA" id="ARBA00023034"/>
    </source>
</evidence>
<dbReference type="EC" id="2.4.1.-" evidence="10"/>
<dbReference type="InterPro" id="IPR002659">
    <property type="entry name" value="Glyco_trans_31"/>
</dbReference>
<comment type="subcellular location">
    <subcellularLocation>
        <location evidence="1 10">Golgi apparatus membrane</location>
        <topology evidence="1 10">Single-pass type II membrane protein</topology>
    </subcellularLocation>
</comment>
<evidence type="ECO:0000256" key="6">
    <source>
        <dbReference type="ARBA" id="ARBA00022968"/>
    </source>
</evidence>